<feature type="compositionally biased region" description="Basic residues" evidence="7">
    <location>
        <begin position="567"/>
        <end position="576"/>
    </location>
</feature>
<dbReference type="GO" id="GO:0005737">
    <property type="term" value="C:cytoplasm"/>
    <property type="evidence" value="ECO:0007669"/>
    <property type="project" value="UniProtKB-SubCell"/>
</dbReference>
<dbReference type="GO" id="GO:0045944">
    <property type="term" value="P:positive regulation of transcription by RNA polymerase II"/>
    <property type="evidence" value="ECO:0007669"/>
    <property type="project" value="TreeGrafter"/>
</dbReference>
<dbReference type="EMBL" id="AUSU01002867">
    <property type="protein sequence ID" value="EPS67903.1"/>
    <property type="molecule type" value="Genomic_DNA"/>
</dbReference>
<dbReference type="PANTHER" id="PTHR12983:SF9">
    <property type="entry name" value="E3 UBIQUITIN-PROTEIN LIGASE RNF10"/>
    <property type="match status" value="1"/>
</dbReference>
<evidence type="ECO:0000259" key="8">
    <source>
        <dbReference type="PROSITE" id="PS50089"/>
    </source>
</evidence>
<keyword evidence="4 6" id="KW-0863">Zinc-finger</keyword>
<dbReference type="CDD" id="cd16536">
    <property type="entry name" value="RING-HC_RNF10"/>
    <property type="match status" value="1"/>
</dbReference>
<dbReference type="AlphaFoldDB" id="S8DXA3"/>
<keyword evidence="2" id="KW-0963">Cytoplasm</keyword>
<proteinExistence type="predicted"/>
<comment type="caution">
    <text evidence="9">The sequence shown here is derived from an EMBL/GenBank/DDBJ whole genome shotgun (WGS) entry which is preliminary data.</text>
</comment>
<evidence type="ECO:0000256" key="7">
    <source>
        <dbReference type="SAM" id="MobiDB-lite"/>
    </source>
</evidence>
<dbReference type="Gene3D" id="3.30.40.10">
    <property type="entry name" value="Zinc/RING finger domain, C3HC4 (zinc finger)"/>
    <property type="match status" value="1"/>
</dbReference>
<keyword evidence="10" id="KW-1185">Reference proteome</keyword>
<dbReference type="PROSITE" id="PS50089">
    <property type="entry name" value="ZF_RING_2"/>
    <property type="match status" value="1"/>
</dbReference>
<evidence type="ECO:0000256" key="4">
    <source>
        <dbReference type="ARBA" id="ARBA00022771"/>
    </source>
</evidence>
<feature type="region of interest" description="Disordered" evidence="7">
    <location>
        <begin position="290"/>
        <end position="320"/>
    </location>
</feature>
<dbReference type="OrthoDB" id="302966at2759"/>
<evidence type="ECO:0000256" key="2">
    <source>
        <dbReference type="ARBA" id="ARBA00022490"/>
    </source>
</evidence>
<feature type="compositionally biased region" description="Polar residues" evidence="7">
    <location>
        <begin position="296"/>
        <end position="311"/>
    </location>
</feature>
<evidence type="ECO:0000256" key="5">
    <source>
        <dbReference type="ARBA" id="ARBA00022833"/>
    </source>
</evidence>
<dbReference type="InterPro" id="IPR039739">
    <property type="entry name" value="MAG2/RNF10"/>
</dbReference>
<comment type="subcellular location">
    <subcellularLocation>
        <location evidence="1">Cytoplasm</location>
    </subcellularLocation>
</comment>
<dbReference type="PROSITE" id="PS00518">
    <property type="entry name" value="ZF_RING_1"/>
    <property type="match status" value="1"/>
</dbReference>
<feature type="non-terminal residue" evidence="9">
    <location>
        <position position="1"/>
    </location>
</feature>
<dbReference type="Proteomes" id="UP000015453">
    <property type="component" value="Unassembled WGS sequence"/>
</dbReference>
<feature type="non-terminal residue" evidence="9">
    <location>
        <position position="587"/>
    </location>
</feature>
<dbReference type="InterPro" id="IPR018957">
    <property type="entry name" value="Znf_C3HC4_RING-type"/>
</dbReference>
<feature type="compositionally biased region" description="Polar residues" evidence="7">
    <location>
        <begin position="553"/>
        <end position="565"/>
    </location>
</feature>
<dbReference type="InterPro" id="IPR017907">
    <property type="entry name" value="Znf_RING_CS"/>
</dbReference>
<gene>
    <name evidence="9" type="ORF">M569_06871</name>
</gene>
<dbReference type="InterPro" id="IPR001841">
    <property type="entry name" value="Znf_RING"/>
</dbReference>
<organism evidence="9 10">
    <name type="scientific">Genlisea aurea</name>
    <dbReference type="NCBI Taxonomy" id="192259"/>
    <lineage>
        <taxon>Eukaryota</taxon>
        <taxon>Viridiplantae</taxon>
        <taxon>Streptophyta</taxon>
        <taxon>Embryophyta</taxon>
        <taxon>Tracheophyta</taxon>
        <taxon>Spermatophyta</taxon>
        <taxon>Magnoliopsida</taxon>
        <taxon>eudicotyledons</taxon>
        <taxon>Gunneridae</taxon>
        <taxon>Pentapetalae</taxon>
        <taxon>asterids</taxon>
        <taxon>lamiids</taxon>
        <taxon>Lamiales</taxon>
        <taxon>Lentibulariaceae</taxon>
        <taxon>Genlisea</taxon>
    </lineage>
</organism>
<sequence>NIPGRKAQMVNGNHLLNFQYDPIPVSRPRTRPHPQKPKWVKPYNKDLFFQANYKFVVLDTGNYDAESLNPDKMLSWEDIICLKYSSPSPVSCPVCLDPPLCPQITSCGHIFCFPCILQYFYIHNDDPKDECWKKCPLCSTMISSKDLYTVRIEKVKQYRVGDEIEFALLSRLRGSFNSYVRDCDGDNLEDGFVNSFAKFSFTSDVNLSVREAMSDLDSWIAKADSGLVDDDIERLPYVSAAMEQLEQRKRYWGKRCFLIINEETTSSCGSACSLSGTALSSPVAVKTDRLHKSSQDEALSTQLSSSPNEGSTHYPENPEKCSSYEDNKCSWLPSSEINERAEGFSYNYYQAIDGQHVILHPLNMKCLLHHFGSPDKLPGRIKGRILELESVTQSEAMRRRYRFLSHFSLTTTFQLCEINLGHLLPAESLFPFLDEVNNREKQRKRVARKESKEKLKAEAAANQFSLEPYYSRYDAAPSYSMDDFEALGSGSADVVVAASSSSSRWPAAQSFSSVARLGFASAHDSPALRNSQEASSSVSSTSSESRNKVSFASVLSGSQPASASRSHAGKKGKRAARILLSTAGGRR</sequence>
<keyword evidence="5" id="KW-0862">Zinc</keyword>
<dbReference type="GO" id="GO:0000976">
    <property type="term" value="F:transcription cis-regulatory region binding"/>
    <property type="evidence" value="ECO:0007669"/>
    <property type="project" value="TreeGrafter"/>
</dbReference>
<reference evidence="9 10" key="1">
    <citation type="journal article" date="2013" name="BMC Genomics">
        <title>The miniature genome of a carnivorous plant Genlisea aurea contains a low number of genes and short non-coding sequences.</title>
        <authorList>
            <person name="Leushkin E.V."/>
            <person name="Sutormin R.A."/>
            <person name="Nabieva E.R."/>
            <person name="Penin A.A."/>
            <person name="Kondrashov A.S."/>
            <person name="Logacheva M.D."/>
        </authorList>
    </citation>
    <scope>NUCLEOTIDE SEQUENCE [LARGE SCALE GENOMIC DNA]</scope>
</reference>
<name>S8DXA3_9LAMI</name>
<accession>S8DXA3</accession>
<keyword evidence="3" id="KW-0479">Metal-binding</keyword>
<dbReference type="InterPro" id="IPR013083">
    <property type="entry name" value="Znf_RING/FYVE/PHD"/>
</dbReference>
<evidence type="ECO:0000313" key="10">
    <source>
        <dbReference type="Proteomes" id="UP000015453"/>
    </source>
</evidence>
<dbReference type="PANTHER" id="PTHR12983">
    <property type="entry name" value="RING FINGER 10 FAMILY MEMBER"/>
    <property type="match status" value="1"/>
</dbReference>
<evidence type="ECO:0000256" key="3">
    <source>
        <dbReference type="ARBA" id="ARBA00022723"/>
    </source>
</evidence>
<dbReference type="GO" id="GO:0008270">
    <property type="term" value="F:zinc ion binding"/>
    <property type="evidence" value="ECO:0007669"/>
    <property type="project" value="UniProtKB-KW"/>
</dbReference>
<dbReference type="SUPFAM" id="SSF57850">
    <property type="entry name" value="RING/U-box"/>
    <property type="match status" value="1"/>
</dbReference>
<dbReference type="Pfam" id="PF00097">
    <property type="entry name" value="zf-C3HC4"/>
    <property type="match status" value="1"/>
</dbReference>
<evidence type="ECO:0000256" key="1">
    <source>
        <dbReference type="ARBA" id="ARBA00004496"/>
    </source>
</evidence>
<evidence type="ECO:0000256" key="6">
    <source>
        <dbReference type="PROSITE-ProRule" id="PRU00175"/>
    </source>
</evidence>
<dbReference type="SMART" id="SM00184">
    <property type="entry name" value="RING"/>
    <property type="match status" value="1"/>
</dbReference>
<feature type="region of interest" description="Disordered" evidence="7">
    <location>
        <begin position="525"/>
        <end position="587"/>
    </location>
</feature>
<feature type="domain" description="RING-type" evidence="8">
    <location>
        <begin position="92"/>
        <end position="139"/>
    </location>
</feature>
<protein>
    <recommendedName>
        <fullName evidence="8">RING-type domain-containing protein</fullName>
    </recommendedName>
</protein>
<evidence type="ECO:0000313" key="9">
    <source>
        <dbReference type="EMBL" id="EPS67903.1"/>
    </source>
</evidence>
<feature type="compositionally biased region" description="Low complexity" evidence="7">
    <location>
        <begin position="529"/>
        <end position="550"/>
    </location>
</feature>